<reference evidence="2 3" key="1">
    <citation type="submission" date="2019-05" db="EMBL/GenBank/DDBJ databases">
        <title>Another draft genome of Portunus trituberculatus and its Hox gene families provides insights of decapod evolution.</title>
        <authorList>
            <person name="Jeong J.-H."/>
            <person name="Song I."/>
            <person name="Kim S."/>
            <person name="Choi T."/>
            <person name="Kim D."/>
            <person name="Ryu S."/>
            <person name="Kim W."/>
        </authorList>
    </citation>
    <scope>NUCLEOTIDE SEQUENCE [LARGE SCALE GENOMIC DNA]</scope>
    <source>
        <tissue evidence="2">Muscle</tissue>
    </source>
</reference>
<feature type="region of interest" description="Disordered" evidence="1">
    <location>
        <begin position="1"/>
        <end position="22"/>
    </location>
</feature>
<name>A0A5B7H0F3_PORTR</name>
<evidence type="ECO:0000313" key="2">
    <source>
        <dbReference type="EMBL" id="MPC63105.1"/>
    </source>
</evidence>
<evidence type="ECO:0000313" key="3">
    <source>
        <dbReference type="Proteomes" id="UP000324222"/>
    </source>
</evidence>
<proteinExistence type="predicted"/>
<gene>
    <name evidence="2" type="ORF">E2C01_057199</name>
</gene>
<sequence length="71" mass="8147">MADTHLPLPAHADRSHPLAHSLPPSRSLHLRLLCLILPSHLTFSLIKTPHCVSLLHSSPQMRFHSHYTFYY</sequence>
<comment type="caution">
    <text evidence="2">The sequence shown here is derived from an EMBL/GenBank/DDBJ whole genome shotgun (WGS) entry which is preliminary data.</text>
</comment>
<protein>
    <submittedName>
        <fullName evidence="2">Uncharacterized protein</fullName>
    </submittedName>
</protein>
<evidence type="ECO:0000256" key="1">
    <source>
        <dbReference type="SAM" id="MobiDB-lite"/>
    </source>
</evidence>
<keyword evidence="3" id="KW-1185">Reference proteome</keyword>
<organism evidence="2 3">
    <name type="scientific">Portunus trituberculatus</name>
    <name type="common">Swimming crab</name>
    <name type="synonym">Neptunus trituberculatus</name>
    <dbReference type="NCBI Taxonomy" id="210409"/>
    <lineage>
        <taxon>Eukaryota</taxon>
        <taxon>Metazoa</taxon>
        <taxon>Ecdysozoa</taxon>
        <taxon>Arthropoda</taxon>
        <taxon>Crustacea</taxon>
        <taxon>Multicrustacea</taxon>
        <taxon>Malacostraca</taxon>
        <taxon>Eumalacostraca</taxon>
        <taxon>Eucarida</taxon>
        <taxon>Decapoda</taxon>
        <taxon>Pleocyemata</taxon>
        <taxon>Brachyura</taxon>
        <taxon>Eubrachyura</taxon>
        <taxon>Portunoidea</taxon>
        <taxon>Portunidae</taxon>
        <taxon>Portuninae</taxon>
        <taxon>Portunus</taxon>
    </lineage>
</organism>
<dbReference type="AlphaFoldDB" id="A0A5B7H0F3"/>
<dbReference type="Proteomes" id="UP000324222">
    <property type="component" value="Unassembled WGS sequence"/>
</dbReference>
<accession>A0A5B7H0F3</accession>
<dbReference type="EMBL" id="VSRR010020413">
    <property type="protein sequence ID" value="MPC63105.1"/>
    <property type="molecule type" value="Genomic_DNA"/>
</dbReference>